<reference evidence="1 2" key="1">
    <citation type="journal article" date="2016" name="Nat. Commun.">
        <title>Thousands of microbial genomes shed light on interconnected biogeochemical processes in an aquifer system.</title>
        <authorList>
            <person name="Anantharaman K."/>
            <person name="Brown C.T."/>
            <person name="Hug L.A."/>
            <person name="Sharon I."/>
            <person name="Castelle C.J."/>
            <person name="Probst A.J."/>
            <person name="Thomas B.C."/>
            <person name="Singh A."/>
            <person name="Wilkins M.J."/>
            <person name="Karaoz U."/>
            <person name="Brodie E.L."/>
            <person name="Williams K.H."/>
            <person name="Hubbard S.S."/>
            <person name="Banfield J.F."/>
        </authorList>
    </citation>
    <scope>NUCLEOTIDE SEQUENCE [LARGE SCALE GENOMIC DNA]</scope>
</reference>
<evidence type="ECO:0000313" key="2">
    <source>
        <dbReference type="Proteomes" id="UP000177371"/>
    </source>
</evidence>
<dbReference type="AlphaFoldDB" id="A0A1F4UX92"/>
<protein>
    <submittedName>
        <fullName evidence="1">Uncharacterized protein</fullName>
    </submittedName>
</protein>
<comment type="caution">
    <text evidence="1">The sequence shown here is derived from an EMBL/GenBank/DDBJ whole genome shotgun (WGS) entry which is preliminary data.</text>
</comment>
<accession>A0A1F4UX92</accession>
<name>A0A1F4UX92_UNCKA</name>
<sequence length="286" mass="33435">MRKNKTEIIRLLTDDELYKSISEQDSLLASLTRTQLERYKHRNSHYSLSNEQTTLEYFGAEHVFDPKNPQFSSIERAFNAYLFGKDLTNVSVLVEGSVPATTNNIEQDIRFTGERGFITHLARDKGVEVKCIEPDRVAEAVFLLEQFQPYEIEYYYYLRAIRDYFRLGRIQDETSFEDYSKQLLKKHKQLYGGLEEFSNFDFSLENIIKIHKDIIGSEFDPNARLDINPRNTNTVINYISKASSNFRDFFHVRAIEGLLNEGYILFIVNGYEHAIVQRPALETMFS</sequence>
<organism evidence="1 2">
    <name type="scientific">candidate division WWE3 bacterium RBG_16_37_10</name>
    <dbReference type="NCBI Taxonomy" id="1802610"/>
    <lineage>
        <taxon>Bacteria</taxon>
        <taxon>Katanobacteria</taxon>
    </lineage>
</organism>
<proteinExistence type="predicted"/>
<evidence type="ECO:0000313" key="1">
    <source>
        <dbReference type="EMBL" id="OGC49516.1"/>
    </source>
</evidence>
<dbReference type="EMBL" id="MEUT01000050">
    <property type="protein sequence ID" value="OGC49516.1"/>
    <property type="molecule type" value="Genomic_DNA"/>
</dbReference>
<gene>
    <name evidence="1" type="ORF">A2W32_00780</name>
</gene>
<dbReference type="Proteomes" id="UP000177371">
    <property type="component" value="Unassembled WGS sequence"/>
</dbReference>